<protein>
    <submittedName>
        <fullName evidence="1">Uncharacterized protein</fullName>
    </submittedName>
</protein>
<dbReference type="EMBL" id="BMAW01004382">
    <property type="protein sequence ID" value="GFS88544.1"/>
    <property type="molecule type" value="Genomic_DNA"/>
</dbReference>
<dbReference type="Proteomes" id="UP000887013">
    <property type="component" value="Unassembled WGS sequence"/>
</dbReference>
<evidence type="ECO:0000313" key="1">
    <source>
        <dbReference type="EMBL" id="GFS88544.1"/>
    </source>
</evidence>
<proteinExistence type="predicted"/>
<gene>
    <name evidence="1" type="ORF">NPIL_468921</name>
</gene>
<reference evidence="1" key="1">
    <citation type="submission" date="2020-08" db="EMBL/GenBank/DDBJ databases">
        <title>Multicomponent nature underlies the extraordinary mechanical properties of spider dragline silk.</title>
        <authorList>
            <person name="Kono N."/>
            <person name="Nakamura H."/>
            <person name="Mori M."/>
            <person name="Yoshida Y."/>
            <person name="Ohtoshi R."/>
            <person name="Malay A.D."/>
            <person name="Moran D.A.P."/>
            <person name="Tomita M."/>
            <person name="Numata K."/>
            <person name="Arakawa K."/>
        </authorList>
    </citation>
    <scope>NUCLEOTIDE SEQUENCE</scope>
</reference>
<dbReference type="AlphaFoldDB" id="A0A8X6N1D5"/>
<name>A0A8X6N1D5_NEPPI</name>
<organism evidence="1 2">
    <name type="scientific">Nephila pilipes</name>
    <name type="common">Giant wood spider</name>
    <name type="synonym">Nephila maculata</name>
    <dbReference type="NCBI Taxonomy" id="299642"/>
    <lineage>
        <taxon>Eukaryota</taxon>
        <taxon>Metazoa</taxon>
        <taxon>Ecdysozoa</taxon>
        <taxon>Arthropoda</taxon>
        <taxon>Chelicerata</taxon>
        <taxon>Arachnida</taxon>
        <taxon>Araneae</taxon>
        <taxon>Araneomorphae</taxon>
        <taxon>Entelegynae</taxon>
        <taxon>Araneoidea</taxon>
        <taxon>Nephilidae</taxon>
        <taxon>Nephila</taxon>
    </lineage>
</organism>
<keyword evidence="2" id="KW-1185">Reference proteome</keyword>
<accession>A0A8X6N1D5</accession>
<sequence>MPIADWNAIWWAIRSFSTISQSPKVGLELEFRFLSCLVIVTKRKRLEDRTIKKTEVSDNVHRRHSGECPLSGRTHIFPLERKVLLHCLTARTHYPEEMILASSSQTIASFLAKEMSYRAAKVK</sequence>
<comment type="caution">
    <text evidence="1">The sequence shown here is derived from an EMBL/GenBank/DDBJ whole genome shotgun (WGS) entry which is preliminary data.</text>
</comment>
<evidence type="ECO:0000313" key="2">
    <source>
        <dbReference type="Proteomes" id="UP000887013"/>
    </source>
</evidence>